<evidence type="ECO:0000256" key="2">
    <source>
        <dbReference type="SAM" id="MobiDB-lite"/>
    </source>
</evidence>
<comment type="similarity">
    <text evidence="1">Belongs to the rtf2 family.</text>
</comment>
<gene>
    <name evidence="3" type="ORF">I316_05280</name>
</gene>
<accession>A0A1B9GPK6</accession>
<dbReference type="InterPro" id="IPR006735">
    <property type="entry name" value="Rtf2"/>
</dbReference>
<name>A0A1B9GPK6_9TREE</name>
<reference evidence="3 4" key="1">
    <citation type="submission" date="2013-07" db="EMBL/GenBank/DDBJ databases">
        <title>The Genome Sequence of Cryptococcus heveanensis BCC8398.</title>
        <authorList>
            <consortium name="The Broad Institute Genome Sequencing Platform"/>
            <person name="Cuomo C."/>
            <person name="Litvintseva A."/>
            <person name="Chen Y."/>
            <person name="Heitman J."/>
            <person name="Sun S."/>
            <person name="Springer D."/>
            <person name="Dromer F."/>
            <person name="Young S.K."/>
            <person name="Zeng Q."/>
            <person name="Gargeya S."/>
            <person name="Fitzgerald M."/>
            <person name="Abouelleil A."/>
            <person name="Alvarado L."/>
            <person name="Berlin A.M."/>
            <person name="Chapman S.B."/>
            <person name="Dewar J."/>
            <person name="Goldberg J."/>
            <person name="Griggs A."/>
            <person name="Gujja S."/>
            <person name="Hansen M."/>
            <person name="Howarth C."/>
            <person name="Imamovic A."/>
            <person name="Larimer J."/>
            <person name="McCowan C."/>
            <person name="Murphy C."/>
            <person name="Pearson M."/>
            <person name="Priest M."/>
            <person name="Roberts A."/>
            <person name="Saif S."/>
            <person name="Shea T."/>
            <person name="Sykes S."/>
            <person name="Wortman J."/>
            <person name="Nusbaum C."/>
            <person name="Birren B."/>
        </authorList>
    </citation>
    <scope>NUCLEOTIDE SEQUENCE [LARGE SCALE GENOMIC DNA]</scope>
    <source>
        <strain evidence="3 4">BCC8398</strain>
    </source>
</reference>
<evidence type="ECO:0000256" key="1">
    <source>
        <dbReference type="ARBA" id="ARBA00009885"/>
    </source>
</evidence>
<proteinExistence type="inferred from homology"/>
<dbReference type="Proteomes" id="UP000092666">
    <property type="component" value="Unassembled WGS sequence"/>
</dbReference>
<sequence length="364" mass="38406">MGADGGSIPDRRDLVRTKAKSEQTDKTLLRELFLLCALSKKPLSRPVVLDPLGKLYNKDAVLEYYIDKSKYGDGEQICGYLKGLKDLLTLNVTPNPDYTAPSASTTADIPSRAPFVCPLSLREMSGSVPFTALRSCGCVFSDAAIRAIIPNLTRGVGAKANAATSSSKEDIPEEAKPVVANGEKDKTEGVNCPNCGKSFDPTAVNAIIPINPSREVQEVLLDHLLTTRASAKSSKKRKNLDKAAVDVNATGNGNGTGNGTTNSNRASPSSAALEPPSKAARTSSASASPAPSSTNAPSINPINGHGRGIARSVAEKLAEQERKRLKAQEGMSEAVKAMFKPKDGGPKKGGAEEFFGRTFTRYAA</sequence>
<feature type="compositionally biased region" description="Basic and acidic residues" evidence="2">
    <location>
        <begin position="167"/>
        <end position="187"/>
    </location>
</feature>
<evidence type="ECO:0000313" key="4">
    <source>
        <dbReference type="Proteomes" id="UP000092666"/>
    </source>
</evidence>
<feature type="region of interest" description="Disordered" evidence="2">
    <location>
        <begin position="1"/>
        <end position="20"/>
    </location>
</feature>
<dbReference type="GO" id="GO:0006274">
    <property type="term" value="P:DNA replication termination"/>
    <property type="evidence" value="ECO:0007669"/>
    <property type="project" value="TreeGrafter"/>
</dbReference>
<feature type="compositionally biased region" description="Basic and acidic residues" evidence="2">
    <location>
        <begin position="340"/>
        <end position="352"/>
    </location>
</feature>
<feature type="region of interest" description="Disordered" evidence="2">
    <location>
        <begin position="162"/>
        <end position="187"/>
    </location>
</feature>
<evidence type="ECO:0000313" key="3">
    <source>
        <dbReference type="EMBL" id="OCF32943.1"/>
    </source>
</evidence>
<reference evidence="4" key="2">
    <citation type="submission" date="2013-12" db="EMBL/GenBank/DDBJ databases">
        <title>Evolution of pathogenesis and genome organization in the Tremellales.</title>
        <authorList>
            <person name="Cuomo C."/>
            <person name="Litvintseva A."/>
            <person name="Heitman J."/>
            <person name="Chen Y."/>
            <person name="Sun S."/>
            <person name="Springer D."/>
            <person name="Dromer F."/>
            <person name="Young S."/>
            <person name="Zeng Q."/>
            <person name="Chapman S."/>
            <person name="Gujja S."/>
            <person name="Saif S."/>
            <person name="Birren B."/>
        </authorList>
    </citation>
    <scope>NUCLEOTIDE SEQUENCE [LARGE SCALE GENOMIC DNA]</scope>
    <source>
        <strain evidence="4">BCC8398</strain>
    </source>
</reference>
<keyword evidence="4" id="KW-1185">Reference proteome</keyword>
<dbReference type="EMBL" id="KI669506">
    <property type="protein sequence ID" value="OCF32943.1"/>
    <property type="molecule type" value="Genomic_DNA"/>
</dbReference>
<dbReference type="GO" id="GO:0005634">
    <property type="term" value="C:nucleus"/>
    <property type="evidence" value="ECO:0007669"/>
    <property type="project" value="TreeGrafter"/>
</dbReference>
<dbReference type="AlphaFoldDB" id="A0A1B9GPK6"/>
<protein>
    <submittedName>
        <fullName evidence="3">Uncharacterized protein</fullName>
    </submittedName>
</protein>
<feature type="compositionally biased region" description="Basic and acidic residues" evidence="2">
    <location>
        <begin position="9"/>
        <end position="20"/>
    </location>
</feature>
<dbReference type="PANTHER" id="PTHR12775:SF0">
    <property type="entry name" value="REPLICATION TERMINATION FACTOR 2"/>
    <property type="match status" value="1"/>
</dbReference>
<organism evidence="3 4">
    <name type="scientific">Kwoniella heveanensis BCC8398</name>
    <dbReference type="NCBI Taxonomy" id="1296120"/>
    <lineage>
        <taxon>Eukaryota</taxon>
        <taxon>Fungi</taxon>
        <taxon>Dikarya</taxon>
        <taxon>Basidiomycota</taxon>
        <taxon>Agaricomycotina</taxon>
        <taxon>Tremellomycetes</taxon>
        <taxon>Tremellales</taxon>
        <taxon>Cryptococcaceae</taxon>
        <taxon>Kwoniella</taxon>
    </lineage>
</organism>
<dbReference type="InterPro" id="IPR027799">
    <property type="entry name" value="Rtf2_RING-finger"/>
</dbReference>
<dbReference type="Pfam" id="PF04641">
    <property type="entry name" value="Rtf2"/>
    <property type="match status" value="1"/>
</dbReference>
<dbReference type="PANTHER" id="PTHR12775">
    <property type="entry name" value="PROTEIN C20ORF43 HOMOLOG"/>
    <property type="match status" value="1"/>
</dbReference>
<feature type="compositionally biased region" description="Low complexity" evidence="2">
    <location>
        <begin position="259"/>
        <end position="302"/>
    </location>
</feature>
<dbReference type="STRING" id="1296120.A0A1B9GPK6"/>
<feature type="region of interest" description="Disordered" evidence="2">
    <location>
        <begin position="229"/>
        <end position="352"/>
    </location>
</feature>
<dbReference type="CDD" id="cd16653">
    <property type="entry name" value="RING-like_Rtf2"/>
    <property type="match status" value="1"/>
</dbReference>
<feature type="compositionally biased region" description="Basic and acidic residues" evidence="2">
    <location>
        <begin position="313"/>
        <end position="322"/>
    </location>
</feature>
<dbReference type="OrthoDB" id="247013at2759"/>